<keyword evidence="2" id="KW-0472">Membrane</keyword>
<proteinExistence type="inferred from homology"/>
<evidence type="ECO:0000256" key="1">
    <source>
        <dbReference type="ARBA" id="ARBA00010515"/>
    </source>
</evidence>
<dbReference type="SUPFAM" id="SSF53474">
    <property type="entry name" value="alpha/beta-Hydrolases"/>
    <property type="match status" value="1"/>
</dbReference>
<evidence type="ECO:0000259" key="3">
    <source>
        <dbReference type="Pfam" id="PF07859"/>
    </source>
</evidence>
<keyword evidence="5" id="KW-1185">Reference proteome</keyword>
<dbReference type="InterPro" id="IPR013094">
    <property type="entry name" value="AB_hydrolase_3"/>
</dbReference>
<name>A0AAE1TDC7_9FABA</name>
<comment type="similarity">
    <text evidence="1">Belongs to the 'GDXG' lipolytic enzyme family.</text>
</comment>
<dbReference type="GO" id="GO:0016787">
    <property type="term" value="F:hydrolase activity"/>
    <property type="evidence" value="ECO:0007669"/>
    <property type="project" value="InterPro"/>
</dbReference>
<sequence>MEEKHQSLDPYKHLKLVSNNDGTITRLRVDPPTSPASDPSLPISVLTKDIMISPQFNVYVRIFLPRKALDNSSPKLLLPLILYFHGGGFILFSAASSMFHDFCVNMTGAVQAIVVSLEYRLAPEHRLPAAYDDAMEALHWIKTNQDDWLKEYADYSSCYLMGSSSGANIVYHTALRVAAGSESCEPLKIRGLILVQPFVGGMERCGSELRLVNDPVLPLCVTDLMWELSLPVGSNRDHEYCNPTAGRNDEKKKMEKMRGFGWRVMMVGVGGDPLVDRQKEMVTWLEENGVRVEASFEAGYNHGVELRNPVKQKELFSKIKTFVASL</sequence>
<reference evidence="4" key="1">
    <citation type="submission" date="2023-10" db="EMBL/GenBank/DDBJ databases">
        <title>Chromosome-level genome of the transformable northern wattle, Acacia crassicarpa.</title>
        <authorList>
            <person name="Massaro I."/>
            <person name="Sinha N.R."/>
            <person name="Poethig S."/>
            <person name="Leichty A.R."/>
        </authorList>
    </citation>
    <scope>NUCLEOTIDE SEQUENCE</scope>
    <source>
        <strain evidence="4">Acra3RX</strain>
        <tissue evidence="4">Leaf</tissue>
    </source>
</reference>
<organism evidence="4 5">
    <name type="scientific">Acacia crassicarpa</name>
    <name type="common">northern wattle</name>
    <dbReference type="NCBI Taxonomy" id="499986"/>
    <lineage>
        <taxon>Eukaryota</taxon>
        <taxon>Viridiplantae</taxon>
        <taxon>Streptophyta</taxon>
        <taxon>Embryophyta</taxon>
        <taxon>Tracheophyta</taxon>
        <taxon>Spermatophyta</taxon>
        <taxon>Magnoliopsida</taxon>
        <taxon>eudicotyledons</taxon>
        <taxon>Gunneridae</taxon>
        <taxon>Pentapetalae</taxon>
        <taxon>rosids</taxon>
        <taxon>fabids</taxon>
        <taxon>Fabales</taxon>
        <taxon>Fabaceae</taxon>
        <taxon>Caesalpinioideae</taxon>
        <taxon>mimosoid clade</taxon>
        <taxon>Acacieae</taxon>
        <taxon>Acacia</taxon>
    </lineage>
</organism>
<dbReference type="InterPro" id="IPR029058">
    <property type="entry name" value="AB_hydrolase_fold"/>
</dbReference>
<dbReference type="PANTHER" id="PTHR23024:SF546">
    <property type="entry name" value="CARBOXYLESTERASE 120-RELATED"/>
    <property type="match status" value="1"/>
</dbReference>
<dbReference type="InterPro" id="IPR050466">
    <property type="entry name" value="Carboxylest/Gibb_receptor"/>
</dbReference>
<keyword evidence="2" id="KW-1133">Transmembrane helix</keyword>
<dbReference type="Pfam" id="PF07859">
    <property type="entry name" value="Abhydrolase_3"/>
    <property type="match status" value="1"/>
</dbReference>
<protein>
    <recommendedName>
        <fullName evidence="3">Alpha/beta hydrolase fold-3 domain-containing protein</fullName>
    </recommendedName>
</protein>
<evidence type="ECO:0000256" key="2">
    <source>
        <dbReference type="SAM" id="Phobius"/>
    </source>
</evidence>
<comment type="caution">
    <text evidence="4">The sequence shown here is derived from an EMBL/GenBank/DDBJ whole genome shotgun (WGS) entry which is preliminary data.</text>
</comment>
<dbReference type="PANTHER" id="PTHR23024">
    <property type="entry name" value="ARYLACETAMIDE DEACETYLASE"/>
    <property type="match status" value="1"/>
</dbReference>
<evidence type="ECO:0000313" key="4">
    <source>
        <dbReference type="EMBL" id="KAK4280446.1"/>
    </source>
</evidence>
<feature type="domain" description="Alpha/beta hydrolase fold-3" evidence="3">
    <location>
        <begin position="81"/>
        <end position="304"/>
    </location>
</feature>
<dbReference type="Proteomes" id="UP001293593">
    <property type="component" value="Unassembled WGS sequence"/>
</dbReference>
<evidence type="ECO:0000313" key="5">
    <source>
        <dbReference type="Proteomes" id="UP001293593"/>
    </source>
</evidence>
<accession>A0AAE1TDC7</accession>
<dbReference type="EMBL" id="JAWXYG010000002">
    <property type="protein sequence ID" value="KAK4280446.1"/>
    <property type="molecule type" value="Genomic_DNA"/>
</dbReference>
<dbReference type="Gene3D" id="3.40.50.1820">
    <property type="entry name" value="alpha/beta hydrolase"/>
    <property type="match status" value="1"/>
</dbReference>
<feature type="transmembrane region" description="Helical" evidence="2">
    <location>
        <begin position="76"/>
        <end position="99"/>
    </location>
</feature>
<keyword evidence="2" id="KW-0812">Transmembrane</keyword>
<dbReference type="AlphaFoldDB" id="A0AAE1TDC7"/>
<gene>
    <name evidence="4" type="ORF">QN277_012071</name>
</gene>